<evidence type="ECO:0000256" key="3">
    <source>
        <dbReference type="HAMAP-Rule" id="MF_02225"/>
    </source>
</evidence>
<sequence length="412" mass="44503">MSHLKGITGSLSRRLEGRRIVLCITGSVAAMEAPRLARELMRHGADVNVVMSNAACKLIGPDLMEWATGNPVITELTGRLEHVELAGDWEGKADLVLVYPATANTISKIAHGVDDTPVTTVVSTALGSGIPVLVAPAMHHSMYRNPFVAESLRRLSEGGVRVIQPRIEEGKAKVASVDEAVEEVLRELSPRDYGGVRAIVTAGPTVECIDSVRVVTNMSSGMMGIELAKELYRRGAEVKLIYGPGTVQPPSWIETIRVMSAQDMLQAVRSELSSREYSLFIGAAAVSDYAPEETLPGKLSTREVRELTLKLVQTPKILEAVREASSSIRIVAFKAEFGVSRDVLVERARRKLRELGAEMVVANDLAKPGAGFRSETNQAIIVDKTGAVVELPLMPKSELAKAILDHLASLGW</sequence>
<evidence type="ECO:0000259" key="5">
    <source>
        <dbReference type="Pfam" id="PF04127"/>
    </source>
</evidence>
<comment type="similarity">
    <text evidence="3">In the N-terminal section; belongs to the HFCD (homo-oligomeric flavin containing Cys decarboxylase) superfamily.</text>
</comment>
<dbReference type="SUPFAM" id="SSF102645">
    <property type="entry name" value="CoaB-like"/>
    <property type="match status" value="1"/>
</dbReference>
<organism evidence="6">
    <name type="scientific">uncultured korarchaeote</name>
    <dbReference type="NCBI Taxonomy" id="161241"/>
    <lineage>
        <taxon>Archaea</taxon>
        <taxon>Thermoproteota</taxon>
        <taxon>environmental samples</taxon>
    </lineage>
</organism>
<accession>A0A1L2JJY3</accession>
<comment type="function">
    <text evidence="3">Catalyzes two sequential steps in the biosynthesis of coenzyme A. In the first step cysteine is conjugated to 4'-phosphopantothenate to form 4-phosphopantothenoylcysteine. In the second step the latter compound is decarboxylated to form 4'-phosphopantotheine.</text>
</comment>
<keyword evidence="3" id="KW-0285">Flavoprotein</keyword>
<dbReference type="GO" id="GO:0004632">
    <property type="term" value="F:phosphopantothenate--cysteine ligase activity"/>
    <property type="evidence" value="ECO:0007669"/>
    <property type="project" value="UniProtKB-UniRule"/>
</dbReference>
<keyword evidence="1 3" id="KW-0210">Decarboxylase</keyword>
<dbReference type="Gene3D" id="3.40.50.10300">
    <property type="entry name" value="CoaB-like"/>
    <property type="match status" value="1"/>
</dbReference>
<dbReference type="Pfam" id="PF02441">
    <property type="entry name" value="Flavoprotein"/>
    <property type="match status" value="1"/>
</dbReference>
<dbReference type="EMBL" id="KX764922">
    <property type="protein sequence ID" value="AOZ56009.1"/>
    <property type="molecule type" value="Genomic_DNA"/>
</dbReference>
<dbReference type="Gene3D" id="3.40.50.1950">
    <property type="entry name" value="Flavin prenyltransferase-like"/>
    <property type="match status" value="1"/>
</dbReference>
<dbReference type="UniPathway" id="UPA00241"/>
<keyword evidence="3" id="KW-0288">FMN</keyword>
<dbReference type="GO" id="GO:0071513">
    <property type="term" value="C:phosphopantothenoylcysteine decarboxylase complex"/>
    <property type="evidence" value="ECO:0007669"/>
    <property type="project" value="TreeGrafter"/>
</dbReference>
<dbReference type="GO" id="GO:0004633">
    <property type="term" value="F:phosphopantothenoylcysteine decarboxylase activity"/>
    <property type="evidence" value="ECO:0007669"/>
    <property type="project" value="UniProtKB-UniRule"/>
</dbReference>
<keyword evidence="2 3" id="KW-0456">Lyase</keyword>
<feature type="domain" description="DNA/pantothenate metabolism flavoprotein C-terminal" evidence="5">
    <location>
        <begin position="195"/>
        <end position="409"/>
    </location>
</feature>
<comment type="catalytic activity">
    <reaction evidence="3">
        <text>(R)-4'-phosphopantothenate + L-cysteine + CTP = N-[(R)-4-phosphopantothenoyl]-L-cysteine + CMP + diphosphate + H(+)</text>
        <dbReference type="Rhea" id="RHEA:19397"/>
        <dbReference type="ChEBI" id="CHEBI:10986"/>
        <dbReference type="ChEBI" id="CHEBI:15378"/>
        <dbReference type="ChEBI" id="CHEBI:33019"/>
        <dbReference type="ChEBI" id="CHEBI:35235"/>
        <dbReference type="ChEBI" id="CHEBI:37563"/>
        <dbReference type="ChEBI" id="CHEBI:59458"/>
        <dbReference type="ChEBI" id="CHEBI:60377"/>
        <dbReference type="EC" id="6.3.2.5"/>
    </reaction>
</comment>
<dbReference type="InterPro" id="IPR005252">
    <property type="entry name" value="CoaBC"/>
</dbReference>
<dbReference type="Pfam" id="PF04127">
    <property type="entry name" value="DFP"/>
    <property type="match status" value="1"/>
</dbReference>
<keyword evidence="3" id="KW-0479">Metal-binding</keyword>
<gene>
    <name evidence="3" type="primary">coaBC</name>
</gene>
<dbReference type="InterPro" id="IPR035929">
    <property type="entry name" value="CoaB-like_sf"/>
</dbReference>
<dbReference type="GO" id="GO:0010181">
    <property type="term" value="F:FMN binding"/>
    <property type="evidence" value="ECO:0007669"/>
    <property type="project" value="UniProtKB-UniRule"/>
</dbReference>
<dbReference type="InterPro" id="IPR036551">
    <property type="entry name" value="Flavin_trans-like"/>
</dbReference>
<dbReference type="HAMAP" id="MF_02225">
    <property type="entry name" value="CoaBC"/>
    <property type="match status" value="1"/>
</dbReference>
<feature type="binding site" evidence="3">
    <location>
        <position position="288"/>
    </location>
    <ligand>
        <name>CTP</name>
        <dbReference type="ChEBI" id="CHEBI:37563"/>
    </ligand>
</feature>
<comment type="catalytic activity">
    <reaction evidence="3">
        <text>N-[(R)-4-phosphopantothenoyl]-L-cysteine + H(+) = (R)-4'-phosphopantetheine + CO2</text>
        <dbReference type="Rhea" id="RHEA:16793"/>
        <dbReference type="ChEBI" id="CHEBI:15378"/>
        <dbReference type="ChEBI" id="CHEBI:16526"/>
        <dbReference type="ChEBI" id="CHEBI:59458"/>
        <dbReference type="ChEBI" id="CHEBI:61723"/>
        <dbReference type="EC" id="4.1.1.36"/>
    </reaction>
</comment>
<dbReference type="EC" id="4.1.1.36" evidence="3"/>
<evidence type="ECO:0000313" key="6">
    <source>
        <dbReference type="EMBL" id="AOZ56009.1"/>
    </source>
</evidence>
<name>A0A1L2JJY3_9CREN</name>
<dbReference type="NCBIfam" id="TIGR00521">
    <property type="entry name" value="coaBC_dfp"/>
    <property type="match status" value="1"/>
</dbReference>
<dbReference type="SUPFAM" id="SSF52507">
    <property type="entry name" value="Homo-oligomeric flavin-containing Cys decarboxylases, HFCD"/>
    <property type="match status" value="1"/>
</dbReference>
<feature type="binding site" evidence="3">
    <location>
        <position position="351"/>
    </location>
    <ligand>
        <name>CTP</name>
        <dbReference type="ChEBI" id="CHEBI:37563"/>
    </ligand>
</feature>
<dbReference type="GO" id="GO:0015937">
    <property type="term" value="P:coenzyme A biosynthetic process"/>
    <property type="evidence" value="ECO:0007669"/>
    <property type="project" value="UniProtKB-UniRule"/>
</dbReference>
<feature type="binding site" evidence="3">
    <location>
        <position position="298"/>
    </location>
    <ligand>
        <name>CTP</name>
        <dbReference type="ChEBI" id="CHEBI:37563"/>
    </ligand>
</feature>
<comment type="caution">
    <text evidence="3">Lacks conserved residue(s) required for the propagation of feature annotation.</text>
</comment>
<protein>
    <recommendedName>
        <fullName evidence="3">Coenzyme A biosynthesis bifunctional protein CoaBC</fullName>
    </recommendedName>
    <alternativeName>
        <fullName evidence="3">DNA/pantothenate metabolism flavoprotein</fullName>
    </alternativeName>
    <alternativeName>
        <fullName evidence="3">Phosphopantothenoylcysteine synthetase/decarboxylase</fullName>
        <shortName evidence="3">PPCS-PPCDC</shortName>
    </alternativeName>
    <domain>
        <recommendedName>
            <fullName evidence="3">Phosphopantothenoylcysteine decarboxylase</fullName>
            <shortName evidence="3">PPC decarboxylase</shortName>
            <shortName evidence="3">PPC-DC</shortName>
            <ecNumber evidence="3">4.1.1.36</ecNumber>
        </recommendedName>
        <alternativeName>
            <fullName evidence="3">CoaC</fullName>
        </alternativeName>
    </domain>
    <domain>
        <recommendedName>
            <fullName evidence="3">Phosphopantothenate--cysteine ligase</fullName>
            <ecNumber evidence="3">6.3.2.5</ecNumber>
        </recommendedName>
        <alternativeName>
            <fullName evidence="3">CoaB</fullName>
        </alternativeName>
        <alternativeName>
            <fullName evidence="3">Phosphopantothenoylcysteine synthetase</fullName>
            <shortName evidence="3">PPC synthetase</shortName>
            <shortName evidence="3">PPC-S</shortName>
        </alternativeName>
    </domain>
</protein>
<feature type="binding site" evidence="3">
    <location>
        <position position="333"/>
    </location>
    <ligand>
        <name>CTP</name>
        <dbReference type="ChEBI" id="CHEBI:37563"/>
    </ligand>
</feature>
<feature type="region of interest" description="Phosphopantothenoylcysteine decarboxylase" evidence="3">
    <location>
        <begin position="1"/>
        <end position="197"/>
    </location>
</feature>
<evidence type="ECO:0000256" key="1">
    <source>
        <dbReference type="ARBA" id="ARBA00022793"/>
    </source>
</evidence>
<keyword evidence="3" id="KW-0460">Magnesium</keyword>
<dbReference type="PANTHER" id="PTHR14359">
    <property type="entry name" value="HOMO-OLIGOMERIC FLAVIN CONTAINING CYS DECARBOXYLASE FAMILY"/>
    <property type="match status" value="1"/>
</dbReference>
<feature type="region of interest" description="Phosphopantothenate--cysteine ligase" evidence="3">
    <location>
        <begin position="198"/>
        <end position="412"/>
    </location>
</feature>
<comment type="cofactor">
    <cofactor evidence="3">
        <name>Mg(2+)</name>
        <dbReference type="ChEBI" id="CHEBI:18420"/>
    </cofactor>
</comment>
<feature type="domain" description="Flavoprotein" evidence="4">
    <location>
        <begin position="19"/>
        <end position="187"/>
    </location>
</feature>
<dbReference type="PANTHER" id="PTHR14359:SF6">
    <property type="entry name" value="PHOSPHOPANTOTHENOYLCYSTEINE DECARBOXYLASE"/>
    <property type="match status" value="1"/>
</dbReference>
<proteinExistence type="inferred from homology"/>
<comment type="pathway">
    <text evidence="3">Cofactor biosynthesis; coenzyme A biosynthesis.</text>
</comment>
<evidence type="ECO:0000256" key="2">
    <source>
        <dbReference type="ARBA" id="ARBA00023239"/>
    </source>
</evidence>
<dbReference type="GO" id="GO:0015941">
    <property type="term" value="P:pantothenate catabolic process"/>
    <property type="evidence" value="ECO:0007669"/>
    <property type="project" value="InterPro"/>
</dbReference>
<reference evidence="6" key="1">
    <citation type="journal article" date="2017" name="Nature">
        <title>Metagenomic exploration of ASGARD archaea illuminates the origin of cellular complexity in eukaryotes.</title>
        <authorList>
            <person name="Zaremba-Niedzwiedzka K."/>
            <person name="Caceres E.F."/>
            <person name="Saw J.H.W."/>
            <person name="Backstrom D."/>
            <person name="Juzokaite L."/>
            <person name="Vancaester E."/>
            <person name="Seitz K.W."/>
            <person name="Anantharaman K."/>
            <person name="Starnawski P."/>
            <person name="Kjeldsen K.U."/>
            <person name="Stott M.B."/>
            <person name="Nunoura T."/>
            <person name="Banfield J.F."/>
            <person name="Schramm A."/>
            <person name="Baker B.J."/>
            <person name="Spang A."/>
            <person name="Ettema T.J.G."/>
        </authorList>
    </citation>
    <scope>NUCLEOTIDE SEQUENCE</scope>
    <source>
        <strain evidence="6">TIV_3</strain>
    </source>
</reference>
<comment type="cofactor">
    <cofactor evidence="3">
        <name>FMN</name>
        <dbReference type="ChEBI" id="CHEBI:58210"/>
    </cofactor>
    <text evidence="3">Binds 1 FMN per subunit.</text>
</comment>
<dbReference type="EC" id="6.3.2.5" evidence="3"/>
<comment type="similarity">
    <text evidence="3">In the C-terminal section; belongs to the PPC synthetase family.</text>
</comment>
<keyword evidence="3" id="KW-0436">Ligase</keyword>
<dbReference type="InterPro" id="IPR007085">
    <property type="entry name" value="DNA/pantothenate-metab_flavo_C"/>
</dbReference>
<dbReference type="AlphaFoldDB" id="A0A1L2JJY3"/>
<dbReference type="GO" id="GO:0046872">
    <property type="term" value="F:metal ion binding"/>
    <property type="evidence" value="ECO:0007669"/>
    <property type="project" value="UniProtKB-KW"/>
</dbReference>
<evidence type="ECO:0000259" key="4">
    <source>
        <dbReference type="Pfam" id="PF02441"/>
    </source>
</evidence>
<dbReference type="InterPro" id="IPR003382">
    <property type="entry name" value="Flavoprotein"/>
</dbReference>
<keyword evidence="3" id="KW-0511">Multifunctional enzyme</keyword>